<reference evidence="4" key="1">
    <citation type="submission" date="2017-02" db="UniProtKB">
        <authorList>
            <consortium name="WormBaseParasite"/>
        </authorList>
    </citation>
    <scope>IDENTIFICATION</scope>
</reference>
<keyword evidence="1" id="KW-0472">Membrane</keyword>
<feature type="transmembrane region" description="Helical" evidence="1">
    <location>
        <begin position="13"/>
        <end position="34"/>
    </location>
</feature>
<evidence type="ECO:0000256" key="1">
    <source>
        <dbReference type="SAM" id="Phobius"/>
    </source>
</evidence>
<proteinExistence type="predicted"/>
<name>A0A0N4TL30_BRUPA</name>
<gene>
    <name evidence="2" type="ORF">BPAG_LOCUS9037</name>
</gene>
<sequence>MVLLLFVSFGWNVFNNFLLLQAIFFFGSYLFLFVRMMIKAERRGRLEYFYFQCCEEPFHFTLTSCTINR</sequence>
<dbReference type="Proteomes" id="UP000278627">
    <property type="component" value="Unassembled WGS sequence"/>
</dbReference>
<keyword evidence="3" id="KW-1185">Reference proteome</keyword>
<accession>A0A0N4TL30</accession>
<organism evidence="4">
    <name type="scientific">Brugia pahangi</name>
    <name type="common">Filarial nematode worm</name>
    <dbReference type="NCBI Taxonomy" id="6280"/>
    <lineage>
        <taxon>Eukaryota</taxon>
        <taxon>Metazoa</taxon>
        <taxon>Ecdysozoa</taxon>
        <taxon>Nematoda</taxon>
        <taxon>Chromadorea</taxon>
        <taxon>Rhabditida</taxon>
        <taxon>Spirurina</taxon>
        <taxon>Spiruromorpha</taxon>
        <taxon>Filarioidea</taxon>
        <taxon>Onchocercidae</taxon>
        <taxon>Brugia</taxon>
    </lineage>
</organism>
<protein>
    <submittedName>
        <fullName evidence="4">Ovule protein</fullName>
    </submittedName>
</protein>
<evidence type="ECO:0000313" key="4">
    <source>
        <dbReference type="WBParaSite" id="BPAG_0000907501-mRNA-1"/>
    </source>
</evidence>
<dbReference type="AlphaFoldDB" id="A0A0N4TL30"/>
<keyword evidence="1" id="KW-0812">Transmembrane</keyword>
<dbReference type="WBParaSite" id="BPAG_0000907501-mRNA-1">
    <property type="protein sequence ID" value="BPAG_0000907501-mRNA-1"/>
    <property type="gene ID" value="BPAG_0000907501"/>
</dbReference>
<keyword evidence="1" id="KW-1133">Transmembrane helix</keyword>
<evidence type="ECO:0000313" key="3">
    <source>
        <dbReference type="Proteomes" id="UP000278627"/>
    </source>
</evidence>
<reference evidence="2 3" key="2">
    <citation type="submission" date="2018-11" db="EMBL/GenBank/DDBJ databases">
        <authorList>
            <consortium name="Pathogen Informatics"/>
        </authorList>
    </citation>
    <scope>NUCLEOTIDE SEQUENCE [LARGE SCALE GENOMIC DNA]</scope>
</reference>
<dbReference type="EMBL" id="UZAD01013145">
    <property type="protein sequence ID" value="VDN90223.1"/>
    <property type="molecule type" value="Genomic_DNA"/>
</dbReference>
<evidence type="ECO:0000313" key="2">
    <source>
        <dbReference type="EMBL" id="VDN90223.1"/>
    </source>
</evidence>